<dbReference type="AlphaFoldDB" id="A0A1M2V2V1"/>
<accession>A0A1M2V2V1</accession>
<dbReference type="PANTHER" id="PTHR47072">
    <property type="match status" value="1"/>
</dbReference>
<gene>
    <name evidence="3" type="ORF">TRAPUB_7679</name>
</gene>
<sequence length="205" mass="22911">DPVGSDNEPPKHIATGTKRRVAARWSNANDETMVSILEKNKTEGRQADSGWKPGVWTEVSRELQGGPGGVKTVKSCQDRWRTLLKEYNTVHWLVTQVSGFGWDEDLKKVTVTDNVWDDFLKKHTKVTKYRTRGFPLYDCIAALVEGKQATGEQALRIENVTSTSRPSTATPSASKGSRRQSQTTTSSQECAITWVRCLRLRPAFA</sequence>
<keyword evidence="4" id="KW-1185">Reference proteome</keyword>
<dbReference type="InterPro" id="IPR024752">
    <property type="entry name" value="Myb/SANT-like_dom"/>
</dbReference>
<protein>
    <recommendedName>
        <fullName evidence="2">Myb-like domain-containing protein</fullName>
    </recommendedName>
</protein>
<dbReference type="Gene3D" id="1.10.10.60">
    <property type="entry name" value="Homeodomain-like"/>
    <property type="match status" value="1"/>
</dbReference>
<evidence type="ECO:0000313" key="4">
    <source>
        <dbReference type="Proteomes" id="UP000184267"/>
    </source>
</evidence>
<dbReference type="Pfam" id="PF12776">
    <property type="entry name" value="Myb_DNA-bind_3"/>
    <property type="match status" value="1"/>
</dbReference>
<dbReference type="EMBL" id="MNAD01001716">
    <property type="protein sequence ID" value="OJT01866.1"/>
    <property type="molecule type" value="Genomic_DNA"/>
</dbReference>
<reference evidence="3 4" key="1">
    <citation type="submission" date="2016-10" db="EMBL/GenBank/DDBJ databases">
        <title>Genome sequence of the basidiomycete white-rot fungus Trametes pubescens.</title>
        <authorList>
            <person name="Makela M.R."/>
            <person name="Granchi Z."/>
            <person name="Peng M."/>
            <person name="De Vries R.P."/>
            <person name="Grigoriev I."/>
            <person name="Riley R."/>
            <person name="Hilden K."/>
        </authorList>
    </citation>
    <scope>NUCLEOTIDE SEQUENCE [LARGE SCALE GENOMIC DNA]</scope>
    <source>
        <strain evidence="3 4">FBCC735</strain>
    </source>
</reference>
<dbReference type="OrthoDB" id="2792845at2759"/>
<dbReference type="SMART" id="SM00717">
    <property type="entry name" value="SANT"/>
    <property type="match status" value="1"/>
</dbReference>
<feature type="non-terminal residue" evidence="3">
    <location>
        <position position="1"/>
    </location>
</feature>
<evidence type="ECO:0000256" key="1">
    <source>
        <dbReference type="SAM" id="MobiDB-lite"/>
    </source>
</evidence>
<evidence type="ECO:0000313" key="3">
    <source>
        <dbReference type="EMBL" id="OJT01866.1"/>
    </source>
</evidence>
<organism evidence="3 4">
    <name type="scientific">Trametes pubescens</name>
    <name type="common">White-rot fungus</name>
    <dbReference type="NCBI Taxonomy" id="154538"/>
    <lineage>
        <taxon>Eukaryota</taxon>
        <taxon>Fungi</taxon>
        <taxon>Dikarya</taxon>
        <taxon>Basidiomycota</taxon>
        <taxon>Agaricomycotina</taxon>
        <taxon>Agaricomycetes</taxon>
        <taxon>Polyporales</taxon>
        <taxon>Polyporaceae</taxon>
        <taxon>Trametes</taxon>
    </lineage>
</organism>
<feature type="region of interest" description="Disordered" evidence="1">
    <location>
        <begin position="159"/>
        <end position="184"/>
    </location>
</feature>
<dbReference type="STRING" id="154538.A0A1M2V2V1"/>
<dbReference type="OMA" id="VAARWSN"/>
<proteinExistence type="predicted"/>
<feature type="compositionally biased region" description="Low complexity" evidence="1">
    <location>
        <begin position="161"/>
        <end position="184"/>
    </location>
</feature>
<comment type="caution">
    <text evidence="3">The sequence shown here is derived from an EMBL/GenBank/DDBJ whole genome shotgun (WGS) entry which is preliminary data.</text>
</comment>
<feature type="domain" description="Myb-like" evidence="2">
    <location>
        <begin position="17"/>
        <end position="84"/>
    </location>
</feature>
<name>A0A1M2V2V1_TRAPU</name>
<dbReference type="Proteomes" id="UP000184267">
    <property type="component" value="Unassembled WGS sequence"/>
</dbReference>
<evidence type="ECO:0000259" key="2">
    <source>
        <dbReference type="PROSITE" id="PS50090"/>
    </source>
</evidence>
<feature type="region of interest" description="Disordered" evidence="1">
    <location>
        <begin position="1"/>
        <end position="22"/>
    </location>
</feature>
<dbReference type="PANTHER" id="PTHR47072:SF4">
    <property type="entry name" value="MYB_SANT-LIKE DOMAIN-CONTAINING PROTEIN"/>
    <property type="match status" value="1"/>
</dbReference>
<dbReference type="InterPro" id="IPR001005">
    <property type="entry name" value="SANT/Myb"/>
</dbReference>
<dbReference type="PROSITE" id="PS50090">
    <property type="entry name" value="MYB_LIKE"/>
    <property type="match status" value="1"/>
</dbReference>